<dbReference type="RefSeq" id="WP_344665362.1">
    <property type="nucleotide sequence ID" value="NZ_BAAAQN010000009.1"/>
</dbReference>
<reference evidence="1 2" key="1">
    <citation type="journal article" date="2019" name="Int. J. Syst. Evol. Microbiol.">
        <title>The Global Catalogue of Microorganisms (GCM) 10K type strain sequencing project: providing services to taxonomists for standard genome sequencing and annotation.</title>
        <authorList>
            <consortium name="The Broad Institute Genomics Platform"/>
            <consortium name="The Broad Institute Genome Sequencing Center for Infectious Disease"/>
            <person name="Wu L."/>
            <person name="Ma J."/>
        </authorList>
    </citation>
    <scope>NUCLEOTIDE SEQUENCE [LARGE SCALE GENOMIC DNA]</scope>
    <source>
        <strain evidence="1 2">JCM 16014</strain>
    </source>
</reference>
<proteinExistence type="predicted"/>
<keyword evidence="2" id="KW-1185">Reference proteome</keyword>
<name>A0ABN2TW69_9ACTN</name>
<dbReference type="Proteomes" id="UP001500751">
    <property type="component" value="Unassembled WGS sequence"/>
</dbReference>
<accession>A0ABN2TW69</accession>
<evidence type="ECO:0000313" key="1">
    <source>
        <dbReference type="EMBL" id="GAA2023507.1"/>
    </source>
</evidence>
<dbReference type="EMBL" id="BAAAQN010000009">
    <property type="protein sequence ID" value="GAA2023507.1"/>
    <property type="molecule type" value="Genomic_DNA"/>
</dbReference>
<evidence type="ECO:0000313" key="2">
    <source>
        <dbReference type="Proteomes" id="UP001500751"/>
    </source>
</evidence>
<comment type="caution">
    <text evidence="1">The sequence shown here is derived from an EMBL/GenBank/DDBJ whole genome shotgun (WGS) entry which is preliminary data.</text>
</comment>
<gene>
    <name evidence="1" type="ORF">GCM10009839_21350</name>
</gene>
<sequence>MLFPLLSNNEAYISNPFCTAERDARKKILDLLELMNETRKRQQRLSLNHQLPWTPPRPGSKAGIAPNVGTDLWPINGLRLPAKNSTLDRARLRRYPQGSDPARDLINWHCGNRARRGRPRMGRALMA</sequence>
<organism evidence="1 2">
    <name type="scientific">Catenulispora yoronensis</name>
    <dbReference type="NCBI Taxonomy" id="450799"/>
    <lineage>
        <taxon>Bacteria</taxon>
        <taxon>Bacillati</taxon>
        <taxon>Actinomycetota</taxon>
        <taxon>Actinomycetes</taxon>
        <taxon>Catenulisporales</taxon>
        <taxon>Catenulisporaceae</taxon>
        <taxon>Catenulispora</taxon>
    </lineage>
</organism>
<protein>
    <submittedName>
        <fullName evidence="1">Uncharacterized protein</fullName>
    </submittedName>
</protein>